<dbReference type="Proteomes" id="UP000630594">
    <property type="component" value="Unassembled WGS sequence"/>
</dbReference>
<organism evidence="2 3">
    <name type="scientific">Nocardioides daphniae</name>
    <dbReference type="NCBI Taxonomy" id="402297"/>
    <lineage>
        <taxon>Bacteria</taxon>
        <taxon>Bacillati</taxon>
        <taxon>Actinomycetota</taxon>
        <taxon>Actinomycetes</taxon>
        <taxon>Propionibacteriales</taxon>
        <taxon>Nocardioidaceae</taxon>
        <taxon>Nocardioides</taxon>
    </lineage>
</organism>
<feature type="transmembrane region" description="Helical" evidence="1">
    <location>
        <begin position="23"/>
        <end position="43"/>
    </location>
</feature>
<proteinExistence type="predicted"/>
<keyword evidence="1" id="KW-1133">Transmembrane helix</keyword>
<name>A0ABQ1QEW3_9ACTN</name>
<evidence type="ECO:0000313" key="2">
    <source>
        <dbReference type="EMBL" id="GGD24408.1"/>
    </source>
</evidence>
<comment type="caution">
    <text evidence="2">The sequence shown here is derived from an EMBL/GenBank/DDBJ whole genome shotgun (WGS) entry which is preliminary data.</text>
</comment>
<reference evidence="3" key="1">
    <citation type="journal article" date="2019" name="Int. J. Syst. Evol. Microbiol.">
        <title>The Global Catalogue of Microorganisms (GCM) 10K type strain sequencing project: providing services to taxonomists for standard genome sequencing and annotation.</title>
        <authorList>
            <consortium name="The Broad Institute Genomics Platform"/>
            <consortium name="The Broad Institute Genome Sequencing Center for Infectious Disease"/>
            <person name="Wu L."/>
            <person name="Ma J."/>
        </authorList>
    </citation>
    <scope>NUCLEOTIDE SEQUENCE [LARGE SCALE GENOMIC DNA]</scope>
    <source>
        <strain evidence="3">CCM 7403</strain>
    </source>
</reference>
<protein>
    <submittedName>
        <fullName evidence="2">Uncharacterized protein</fullName>
    </submittedName>
</protein>
<accession>A0ABQ1QEW3</accession>
<keyword evidence="1" id="KW-0472">Membrane</keyword>
<keyword evidence="1" id="KW-0812">Transmembrane</keyword>
<sequence length="235" mass="25475">MSPHIWEATMPTLSPLRSPTRRLLAIALAISAAATTLIAYAVWRGASGPSGSPSPPRSDQTIPLLVEAPAARTPQQLRSLSRTDDPQAFVREVALALFGFDTTTVITRADHLAQLVEVADPTGESAPGLVSDLDNYLPTPQAWTQLAQYETRQWLAIDSITTPSKWSEALAQAGDELLPGTTALTVRGVRHREGVWEGEHVASDHEVAFTVFIVCAPAYPQCHLLRLSLLDRPLE</sequence>
<evidence type="ECO:0000313" key="3">
    <source>
        <dbReference type="Proteomes" id="UP000630594"/>
    </source>
</evidence>
<dbReference type="EMBL" id="BMCK01000004">
    <property type="protein sequence ID" value="GGD24408.1"/>
    <property type="molecule type" value="Genomic_DNA"/>
</dbReference>
<keyword evidence="3" id="KW-1185">Reference proteome</keyword>
<gene>
    <name evidence="2" type="ORF">GCM10007231_24470</name>
</gene>
<evidence type="ECO:0000256" key="1">
    <source>
        <dbReference type="SAM" id="Phobius"/>
    </source>
</evidence>